<evidence type="ECO:0000313" key="9">
    <source>
        <dbReference type="Proteomes" id="UP001216558"/>
    </source>
</evidence>
<feature type="transmembrane region" description="Helical" evidence="6">
    <location>
        <begin position="172"/>
        <end position="193"/>
    </location>
</feature>
<feature type="transmembrane region" description="Helical" evidence="6">
    <location>
        <begin position="111"/>
        <end position="133"/>
    </location>
</feature>
<keyword evidence="3 6" id="KW-0812">Transmembrane</keyword>
<sequence>MTEFLLELLDKGGYPGIFLLMMAENVFPPIPSEVIMGAAGVLVARGQMTFVTLWIVATAGTVVGNLFWYWLGVRWSEETLKKVIDRWGRWLTFEWDEFLKARDTFRKYGDWIVFLLRFSPLLRTIVSLPAGLAKMKLWRFVLFTALGSAIWNGILIFGGKAIAGLIDRYETLAGYGIVAFVLLGVAVYVYRVVTWEPVAAFEKKDD</sequence>
<feature type="domain" description="VTT" evidence="7">
    <location>
        <begin position="30"/>
        <end position="159"/>
    </location>
</feature>
<dbReference type="Proteomes" id="UP001216558">
    <property type="component" value="Unassembled WGS sequence"/>
</dbReference>
<reference evidence="8 9" key="1">
    <citation type="submission" date="2022-10" db="EMBL/GenBank/DDBJ databases">
        <title>Erythrobacter sp. sf7 Genome sequencing.</title>
        <authorList>
            <person name="Park S."/>
        </authorList>
    </citation>
    <scope>NUCLEOTIDE SEQUENCE [LARGE SCALE GENOMIC DNA]</scope>
    <source>
        <strain evidence="9">sf7</strain>
    </source>
</reference>
<evidence type="ECO:0000313" key="8">
    <source>
        <dbReference type="EMBL" id="MDC8753289.1"/>
    </source>
</evidence>
<evidence type="ECO:0000256" key="3">
    <source>
        <dbReference type="ARBA" id="ARBA00022692"/>
    </source>
</evidence>
<dbReference type="InterPro" id="IPR051311">
    <property type="entry name" value="DedA_domain"/>
</dbReference>
<keyword evidence="2" id="KW-1003">Cell membrane</keyword>
<keyword evidence="5 6" id="KW-0472">Membrane</keyword>
<evidence type="ECO:0000256" key="6">
    <source>
        <dbReference type="SAM" id="Phobius"/>
    </source>
</evidence>
<dbReference type="PANTHER" id="PTHR42709:SF6">
    <property type="entry name" value="UNDECAPRENYL PHOSPHATE TRANSPORTER A"/>
    <property type="match status" value="1"/>
</dbReference>
<dbReference type="RefSeq" id="WP_273675547.1">
    <property type="nucleotide sequence ID" value="NZ_JAQQXQ010000001.1"/>
</dbReference>
<gene>
    <name evidence="8" type="ORF">OIK40_01380</name>
</gene>
<comment type="subcellular location">
    <subcellularLocation>
        <location evidence="1">Cell membrane</location>
        <topology evidence="1">Multi-pass membrane protein</topology>
    </subcellularLocation>
</comment>
<feature type="transmembrane region" description="Helical" evidence="6">
    <location>
        <begin position="140"/>
        <end position="166"/>
    </location>
</feature>
<evidence type="ECO:0000256" key="4">
    <source>
        <dbReference type="ARBA" id="ARBA00022989"/>
    </source>
</evidence>
<feature type="transmembrane region" description="Helical" evidence="6">
    <location>
        <begin position="51"/>
        <end position="71"/>
    </location>
</feature>
<evidence type="ECO:0000256" key="5">
    <source>
        <dbReference type="ARBA" id="ARBA00023136"/>
    </source>
</evidence>
<organism evidence="8 9">
    <name type="scientific">Erythrobacter fulvus</name>
    <dbReference type="NCBI Taxonomy" id="2987523"/>
    <lineage>
        <taxon>Bacteria</taxon>
        <taxon>Pseudomonadati</taxon>
        <taxon>Pseudomonadota</taxon>
        <taxon>Alphaproteobacteria</taxon>
        <taxon>Sphingomonadales</taxon>
        <taxon>Erythrobacteraceae</taxon>
        <taxon>Erythrobacter/Porphyrobacter group</taxon>
        <taxon>Erythrobacter</taxon>
    </lineage>
</organism>
<evidence type="ECO:0000256" key="2">
    <source>
        <dbReference type="ARBA" id="ARBA00022475"/>
    </source>
</evidence>
<proteinExistence type="predicted"/>
<dbReference type="EMBL" id="JAQQXQ010000001">
    <property type="protein sequence ID" value="MDC8753289.1"/>
    <property type="molecule type" value="Genomic_DNA"/>
</dbReference>
<evidence type="ECO:0000259" key="7">
    <source>
        <dbReference type="Pfam" id="PF09335"/>
    </source>
</evidence>
<protein>
    <submittedName>
        <fullName evidence="8">DedA family protein</fullName>
    </submittedName>
</protein>
<dbReference type="InterPro" id="IPR032816">
    <property type="entry name" value="VTT_dom"/>
</dbReference>
<dbReference type="PANTHER" id="PTHR42709">
    <property type="entry name" value="ALKALINE PHOSPHATASE LIKE PROTEIN"/>
    <property type="match status" value="1"/>
</dbReference>
<dbReference type="Pfam" id="PF09335">
    <property type="entry name" value="VTT_dom"/>
    <property type="match status" value="1"/>
</dbReference>
<comment type="caution">
    <text evidence="8">The sequence shown here is derived from an EMBL/GenBank/DDBJ whole genome shotgun (WGS) entry which is preliminary data.</text>
</comment>
<accession>A0ABT5JL14</accession>
<evidence type="ECO:0000256" key="1">
    <source>
        <dbReference type="ARBA" id="ARBA00004651"/>
    </source>
</evidence>
<name>A0ABT5JL14_9SPHN</name>
<keyword evidence="4 6" id="KW-1133">Transmembrane helix</keyword>
<keyword evidence="9" id="KW-1185">Reference proteome</keyword>